<dbReference type="EMBL" id="GISG01249013">
    <property type="protein sequence ID" value="MBA4670901.1"/>
    <property type="molecule type" value="Transcribed_RNA"/>
</dbReference>
<dbReference type="SUPFAM" id="SSF81383">
    <property type="entry name" value="F-box domain"/>
    <property type="match status" value="1"/>
</dbReference>
<dbReference type="SUPFAM" id="SSF52047">
    <property type="entry name" value="RNI-like"/>
    <property type="match status" value="1"/>
</dbReference>
<accession>A0A7C9EIN9</accession>
<dbReference type="Pfam" id="PF12937">
    <property type="entry name" value="F-box-like"/>
    <property type="match status" value="1"/>
</dbReference>
<dbReference type="PANTHER" id="PTHR13382:SF22">
    <property type="entry name" value="F-BOX PROTEIN SKIP14"/>
    <property type="match status" value="1"/>
</dbReference>
<dbReference type="InterPro" id="IPR001810">
    <property type="entry name" value="F-box_dom"/>
</dbReference>
<dbReference type="InterPro" id="IPR050648">
    <property type="entry name" value="F-box_LRR-repeat"/>
</dbReference>
<proteinExistence type="predicted"/>
<dbReference type="Gene3D" id="3.80.10.10">
    <property type="entry name" value="Ribonuclease Inhibitor"/>
    <property type="match status" value="1"/>
</dbReference>
<organism evidence="2">
    <name type="scientific">Opuntia streptacantha</name>
    <name type="common">Prickly pear cactus</name>
    <name type="synonym">Opuntia cardona</name>
    <dbReference type="NCBI Taxonomy" id="393608"/>
    <lineage>
        <taxon>Eukaryota</taxon>
        <taxon>Viridiplantae</taxon>
        <taxon>Streptophyta</taxon>
        <taxon>Embryophyta</taxon>
        <taxon>Tracheophyta</taxon>
        <taxon>Spermatophyta</taxon>
        <taxon>Magnoliopsida</taxon>
        <taxon>eudicotyledons</taxon>
        <taxon>Gunneridae</taxon>
        <taxon>Pentapetalae</taxon>
        <taxon>Caryophyllales</taxon>
        <taxon>Cactineae</taxon>
        <taxon>Cactaceae</taxon>
        <taxon>Opuntioideae</taxon>
        <taxon>Opuntia</taxon>
    </lineage>
</organism>
<dbReference type="InterPro" id="IPR032675">
    <property type="entry name" value="LRR_dom_sf"/>
</dbReference>
<dbReference type="PANTHER" id="PTHR13382">
    <property type="entry name" value="MITOCHONDRIAL ATP SYNTHASE COUPLING FACTOR B"/>
    <property type="match status" value="1"/>
</dbReference>
<name>A0A7C9EIN9_OPUST</name>
<sequence>MALNYSLRPLFPAHLSEDNLVSPMRIADGYLVEGIPERNRDGFAKQWLPTREVQDRGDNMDWENVLPADPFGMDIDMNISSTVTAITGLLESLEYGACGRSEVGVSKGDCSFFAELNFLFSKAMDFHPFPGNGKVDDKVFVADMVDAHLCGELGHPFCDSGLDFFCAMDLYHHSQKDDKITADMVDKFTCDKEFGHPFGDGGFNFSCTTDQHENHQKDDKMLIGDMIDEHFCGKELGHPFYDSGFDFACTLAPNEDNQKLIGLACDPDDGAPHPAFSFALAYLGVRDLLSVERVCKSLHFTVQNDPLLWKNLHIDQPLNDRITDDIVLQLTSRSQGNLQILNLVECQRITDDGLKRILESNPRLTKLSVPGCTRLSIDGVVSCLRAFKSVAITGIKSLRIGGLYGVTQEHFDELVSLLGCQNHALANHNKPLFYHRGNCYLSCEDERPIDIETCPRCQKLRLVYDCPAENCQGKDHATQLCRACTLCIPRCVQCGKCVMEGEYVENFCLELLCSACWKPSSKCQEKQDIQPSSSNAVAQEPISSCHG</sequence>
<evidence type="ECO:0000313" key="2">
    <source>
        <dbReference type="EMBL" id="MBA4670901.1"/>
    </source>
</evidence>
<protein>
    <recommendedName>
        <fullName evidence="1">F-box domain-containing protein</fullName>
    </recommendedName>
</protein>
<dbReference type="AlphaFoldDB" id="A0A7C9EIN9"/>
<feature type="domain" description="F-box" evidence="1">
    <location>
        <begin position="280"/>
        <end position="314"/>
    </location>
</feature>
<evidence type="ECO:0000259" key="1">
    <source>
        <dbReference type="Pfam" id="PF12937"/>
    </source>
</evidence>
<reference evidence="2" key="1">
    <citation type="journal article" date="2013" name="J. Plant Res.">
        <title>Effect of fungi and light on seed germination of three Opuntia species from semiarid lands of central Mexico.</title>
        <authorList>
            <person name="Delgado-Sanchez P."/>
            <person name="Jimenez-Bremont J.F."/>
            <person name="Guerrero-Gonzalez Mde L."/>
            <person name="Flores J."/>
        </authorList>
    </citation>
    <scope>NUCLEOTIDE SEQUENCE</scope>
    <source>
        <tissue evidence="2">Cladode</tissue>
    </source>
</reference>
<dbReference type="InterPro" id="IPR036047">
    <property type="entry name" value="F-box-like_dom_sf"/>
</dbReference>
<reference evidence="2" key="2">
    <citation type="submission" date="2020-07" db="EMBL/GenBank/DDBJ databases">
        <authorList>
            <person name="Vera ALvarez R."/>
            <person name="Arias-Moreno D.M."/>
            <person name="Jimenez-Jacinto V."/>
            <person name="Jimenez-Bremont J.F."/>
            <person name="Swaminathan K."/>
            <person name="Moose S.P."/>
            <person name="Guerrero-Gonzalez M.L."/>
            <person name="Marino-Ramirez L."/>
            <person name="Landsman D."/>
            <person name="Rodriguez-Kessler M."/>
            <person name="Delgado-Sanchez P."/>
        </authorList>
    </citation>
    <scope>NUCLEOTIDE SEQUENCE</scope>
    <source>
        <tissue evidence="2">Cladode</tissue>
    </source>
</reference>
<dbReference type="GO" id="GO:0005737">
    <property type="term" value="C:cytoplasm"/>
    <property type="evidence" value="ECO:0007669"/>
    <property type="project" value="TreeGrafter"/>
</dbReference>